<proteinExistence type="predicted"/>
<dbReference type="AlphaFoldDB" id="A0A0E9PCV0"/>
<protein>
    <submittedName>
        <fullName evidence="1">Uncharacterized protein</fullName>
    </submittedName>
</protein>
<accession>A0A0E9PCV0</accession>
<dbReference type="EMBL" id="GBXM01106096">
    <property type="protein sequence ID" value="JAH02481.1"/>
    <property type="molecule type" value="Transcribed_RNA"/>
</dbReference>
<sequence length="31" mass="3589">MNETNKYAPLLYAYSWQPALTDIKLTIPFVS</sequence>
<reference evidence="1" key="2">
    <citation type="journal article" date="2015" name="Fish Shellfish Immunol.">
        <title>Early steps in the European eel (Anguilla anguilla)-Vibrio vulnificus interaction in the gills: Role of the RtxA13 toxin.</title>
        <authorList>
            <person name="Callol A."/>
            <person name="Pajuelo D."/>
            <person name="Ebbesson L."/>
            <person name="Teles M."/>
            <person name="MacKenzie S."/>
            <person name="Amaro C."/>
        </authorList>
    </citation>
    <scope>NUCLEOTIDE SEQUENCE</scope>
</reference>
<name>A0A0E9PCV0_ANGAN</name>
<reference evidence="1" key="1">
    <citation type="submission" date="2014-11" db="EMBL/GenBank/DDBJ databases">
        <authorList>
            <person name="Amaro Gonzalez C."/>
        </authorList>
    </citation>
    <scope>NUCLEOTIDE SEQUENCE</scope>
</reference>
<evidence type="ECO:0000313" key="1">
    <source>
        <dbReference type="EMBL" id="JAH02481.1"/>
    </source>
</evidence>
<organism evidence="1">
    <name type="scientific">Anguilla anguilla</name>
    <name type="common">European freshwater eel</name>
    <name type="synonym">Muraena anguilla</name>
    <dbReference type="NCBI Taxonomy" id="7936"/>
    <lineage>
        <taxon>Eukaryota</taxon>
        <taxon>Metazoa</taxon>
        <taxon>Chordata</taxon>
        <taxon>Craniata</taxon>
        <taxon>Vertebrata</taxon>
        <taxon>Euteleostomi</taxon>
        <taxon>Actinopterygii</taxon>
        <taxon>Neopterygii</taxon>
        <taxon>Teleostei</taxon>
        <taxon>Anguilliformes</taxon>
        <taxon>Anguillidae</taxon>
        <taxon>Anguilla</taxon>
    </lineage>
</organism>